<keyword evidence="2" id="KW-0597">Phosphoprotein</keyword>
<organism evidence="5 6">
    <name type="scientific">Microbotryum intermedium</name>
    <dbReference type="NCBI Taxonomy" id="269621"/>
    <lineage>
        <taxon>Eukaryota</taxon>
        <taxon>Fungi</taxon>
        <taxon>Dikarya</taxon>
        <taxon>Basidiomycota</taxon>
        <taxon>Pucciniomycotina</taxon>
        <taxon>Microbotryomycetes</taxon>
        <taxon>Microbotryales</taxon>
        <taxon>Microbotryaceae</taxon>
        <taxon>Microbotryum</taxon>
    </lineage>
</organism>
<feature type="compositionally biased region" description="Polar residues" evidence="3">
    <location>
        <begin position="90"/>
        <end position="109"/>
    </location>
</feature>
<evidence type="ECO:0000313" key="6">
    <source>
        <dbReference type="Proteomes" id="UP000198372"/>
    </source>
</evidence>
<dbReference type="Pfam" id="PF13716">
    <property type="entry name" value="CRAL_TRIO_2"/>
    <property type="match status" value="1"/>
</dbReference>
<dbReference type="InterPro" id="IPR039360">
    <property type="entry name" value="Ras_GTPase"/>
</dbReference>
<dbReference type="InterPro" id="IPR001936">
    <property type="entry name" value="RasGAP_dom"/>
</dbReference>
<dbReference type="InterPro" id="IPR001251">
    <property type="entry name" value="CRAL-TRIO_dom"/>
</dbReference>
<dbReference type="PROSITE" id="PS00509">
    <property type="entry name" value="RAS_GTPASE_ACTIV_1"/>
    <property type="match status" value="1"/>
</dbReference>
<dbReference type="InterPro" id="IPR016024">
    <property type="entry name" value="ARM-type_fold"/>
</dbReference>
<feature type="region of interest" description="Disordered" evidence="3">
    <location>
        <begin position="86"/>
        <end position="120"/>
    </location>
</feature>
<dbReference type="PANTHER" id="PTHR10194:SF142">
    <property type="entry name" value="NEUROFIBROMIN"/>
    <property type="match status" value="1"/>
</dbReference>
<evidence type="ECO:0000259" key="4">
    <source>
        <dbReference type="PROSITE" id="PS50018"/>
    </source>
</evidence>
<dbReference type="EMBL" id="FMSP01000018">
    <property type="protein sequence ID" value="SCV73549.1"/>
    <property type="molecule type" value="Genomic_DNA"/>
</dbReference>
<feature type="region of interest" description="Disordered" evidence="3">
    <location>
        <begin position="1"/>
        <end position="74"/>
    </location>
</feature>
<gene>
    <name evidence="5" type="ORF">BQ2448_7475</name>
</gene>
<feature type="compositionally biased region" description="Low complexity" evidence="3">
    <location>
        <begin position="470"/>
        <end position="482"/>
    </location>
</feature>
<dbReference type="Gene3D" id="1.10.506.10">
    <property type="entry name" value="GTPase Activation - p120gap, domain 1"/>
    <property type="match status" value="2"/>
</dbReference>
<dbReference type="SUPFAM" id="SSF48371">
    <property type="entry name" value="ARM repeat"/>
    <property type="match status" value="1"/>
</dbReference>
<dbReference type="Pfam" id="PF00616">
    <property type="entry name" value="RasGAP"/>
    <property type="match status" value="2"/>
</dbReference>
<evidence type="ECO:0000256" key="3">
    <source>
        <dbReference type="SAM" id="MobiDB-lite"/>
    </source>
</evidence>
<dbReference type="SMART" id="SM00323">
    <property type="entry name" value="RasGAP"/>
    <property type="match status" value="1"/>
</dbReference>
<dbReference type="Proteomes" id="UP000198372">
    <property type="component" value="Unassembled WGS sequence"/>
</dbReference>
<accession>A0A238FL94</accession>
<dbReference type="PANTHER" id="PTHR10194">
    <property type="entry name" value="RAS GTPASE-ACTIVATING PROTEINS"/>
    <property type="match status" value="1"/>
</dbReference>
<proteinExistence type="predicted"/>
<evidence type="ECO:0000256" key="1">
    <source>
        <dbReference type="ARBA" id="ARBA00022468"/>
    </source>
</evidence>
<feature type="region of interest" description="Disordered" evidence="3">
    <location>
        <begin position="469"/>
        <end position="492"/>
    </location>
</feature>
<dbReference type="InterPro" id="IPR023152">
    <property type="entry name" value="RasGAP_CS"/>
</dbReference>
<dbReference type="Gene3D" id="3.40.525.10">
    <property type="entry name" value="CRAL-TRIO lipid binding domain"/>
    <property type="match status" value="1"/>
</dbReference>
<dbReference type="PROSITE" id="PS50018">
    <property type="entry name" value="RAS_GTPASE_ACTIV_2"/>
    <property type="match status" value="1"/>
</dbReference>
<evidence type="ECO:0000313" key="5">
    <source>
        <dbReference type="EMBL" id="SCV73549.1"/>
    </source>
</evidence>
<name>A0A238FL94_9BASI</name>
<dbReference type="SUPFAM" id="SSF48350">
    <property type="entry name" value="GTPase activation domain, GAP"/>
    <property type="match status" value="1"/>
</dbReference>
<dbReference type="InterPro" id="IPR008936">
    <property type="entry name" value="Rho_GTPase_activation_prot"/>
</dbReference>
<feature type="domain" description="Ras-GAP" evidence="4">
    <location>
        <begin position="1298"/>
        <end position="1494"/>
    </location>
</feature>
<dbReference type="OrthoDB" id="28245at2759"/>
<evidence type="ECO:0000256" key="2">
    <source>
        <dbReference type="ARBA" id="ARBA00022553"/>
    </source>
</evidence>
<protein>
    <submittedName>
        <fullName evidence="5">BQ2448_7475 protein</fullName>
    </submittedName>
</protein>
<reference evidence="6" key="1">
    <citation type="submission" date="2016-09" db="EMBL/GenBank/DDBJ databases">
        <authorList>
            <person name="Jeantristanb JTB J.-T."/>
            <person name="Ricardo R."/>
        </authorList>
    </citation>
    <scope>NUCLEOTIDE SEQUENCE [LARGE SCALE GENOMIC DNA]</scope>
</reference>
<keyword evidence="1" id="KW-0343">GTPase activation</keyword>
<keyword evidence="6" id="KW-1185">Reference proteome</keyword>
<sequence>MVELRLLRRGRPSITPVPPSPATTTTTATGTSSSHHDSKDSRPSTSFDYPERTSSHYQLATSPSPTPDTPANAGTAVVMTTTTTTAKTTSNGPLHQQFGSRRSTSTSTAPVALYTTGPKESSRTKMINKIIHQITLHLPSHSTSRHRTGYPSVGQRATREATKGLEGACRNPGAIEEVLSGLLRELERPGSSERGEGARNMSSVASAPLLSSLDVLRSHRELLRITSSCLLVHWWSHIQRSSTPTEPTLDPPALDEILARSLLNVVVPRKSYVPSSISVFSTSPSYTSDLVLRVFRSLEATPTRHVADLIDSPFSSSETREDLRFDIHHYSALVLYFLSASNWPLIHDLLRQRLTGHYGTGAPPNEVPSSNGTAMDLEAHDLRILESCCFSRSRLSSVFQDVFNAFLHLRKPARLVLVHTLRLSVWSWITSRPAEYRAMVQSGRRLEGGCDMLFDLLWAQSAILVPEPLSSAPSTSTPTATSQNLTRRMSPTPSSLWSTMMMLLLCCPDIVQQLTNHEDAAATNKPAGGYSKKKQFLDGIKAALSDPVGGYSDHIWHTCVDLLMASHQIVDPSSSIGALASDCTKGFAKSLMHAICEASIQRSTLTRCLVALARLQIIEESDLIKLLGSLMEPASPFSQQLGAVNALLILFSDPISPRSCSSISKSLGILFSHATRLPRPIRRARQGSAGSLHTDSSTAVEDASPDLIRSILVLWSNAPHFLVNDAGKTLVAVAEMARDLLDETIDRLAFGMILAAFQSYEGRPGPGDDAVDWSLLGKIIAHRILEADDATMAHCLLLRVLLEIIKRPPWKKAASAGKWSEAFWNALEASLLVSALSPSDEISELALECAHQILVVHGAAVPSRTIVKPLGQARDIASKPDMLLSLKLYIRDVDEASMGLVIAWDELTRRANDLVGTHLLHHKSPTPHEATSNMAGSLEINHWSSLTGVLLVMSGVCTRKAGPDEGSGGVVDSRLARRNDRARQANAIVHELLEQIVIDDPIVRTHATELLANNLDIRQLGAFVMELKKSAQRLLATDHPESKSANPVFTNMLFVAQSLMILQALVARVDAGALHREVYNPMIELLVLLAELITALPIQDERLRLQNKLSALCEHVHAKSVELDETSASKRTKVLEYLYRWVAVSEDRAGQRAFSSLLRGLKLQTHDGSPDRALFNRYFDHFTRVLSDMADRPELDPRIAADVTRTRSSLMEGFAALLSSNQELAAQRIPEMTCSGLQETLRHIYLEVLTLLLNRGVKFDSDDGSTSTESAYNQIFQLIRHNPSSLALALCEVCPPAKYDDLIEVLLRVMSSPSATVSFLRAVIAAEVSATDHESTLFRGNTLASRLLTIYSKVQGYHYLRETLRDLLLTICSKPPEFNLDFDPHRDSSEDDVASRNLIQVTEAFLVRIAQSANVAPDMIREICALIAEAVGARFPESVFTAIGGFIFLRFINPAIVSPEMIDLDLVNQTAGNDTREVRKALVSVSKILQALANNVRFGAKEPGMRAINPFMDRNIFTMTSFLSSMSRPPSALRIEPLDSVDQDRLNPANLAFLHTFLVDNCSKIGSKLLSYPDCEANDLWERLTGLVAALGPVKRVESVVSRPAERTNENLAAFMAQNAFRINMNEAKRWSDIFYRSSVTAHPRAALFVFIPASINAETVDVEGLVFWVLHCLTTVETEQWDLLVDFTGSSNANILNPVHMQRFLGFVPESIFKRLSQVVLHSPNFFTQAYLRRVETRMGPLDLRMVVACHHLEDLARFLPTSALPASTLALASESRVTFDRITLKHPVKVEVPVLLQLDSTAAYLTTVKPHPLAWDLASVFCEMAPFHLIDDVRLTCTTRYGDEIRVRMRDKEKCWTLLVESGAADLLNELRARCSGTTTRALLGPQAIPSVRSDRAPLACISSLAIVSCASSKAGLRSDGYRLARALGKALGAFEGMSDLPGSYLPSGDLVHLSSLSETLSPALSPQLALDVVEELVEVIATAGPSLTQAISSIYALRPWLHYLPNALLVPTEQISKARFRLRHVFRPLLRKSVEDPHLCAALTARFWPAVGRLEAIHDLVLDQALDLVPREELGATEALATRYGDVLATLAAGPSFRGRVLGRIRRALAAKAASSNTVAIPIANAAQTKQDLLIVIAVRFDLSLSFESKISTQILLPEIVHIVMCLAGEGSVSQRQTLRQLVQNTISSLALDDQADRKRLLDLSKAFESEAVLELMGLRPRGAGAVADWDVVRHGERLATALGEIVEAGAPSPDTENAWRTRWASLTSTLCFQYDPALQARAVATLSYLGSTALDDDVLFQLLTTLGNAIASAEGVELAALLARCLSKTLQPESKFLLATTETAMALLLARPTVVNRPAVTLLAVAIEKLQVSGAFFDTGALEMLGELWLAHDVQLMSGQIGVNFELDVGFALASLLAQPSMDSKTGSDATYCLLSIIHHSHRLVEGEKDVQTQKPRWLGPFIALLPTLVEQGRLPELLSAARIDTPPRLSNMPAIVSKLEIPDHNAALMCVALSTRLLEDAVSDAAAAALLQVIARTLTLYPDLGSLFSETLARTLDTCLARPSSEPLLYDAINSIPPGPTASTFSDAALLDQLNRLGFGSLALKAARRGYSIELGGGNDWVSTTDEEAQGVTDHGRANLISTIISQALAA</sequence>
<dbReference type="InterPro" id="IPR036865">
    <property type="entry name" value="CRAL-TRIO_dom_sf"/>
</dbReference>
<feature type="compositionally biased region" description="Low complexity" evidence="3">
    <location>
        <begin position="22"/>
        <end position="33"/>
    </location>
</feature>
<dbReference type="STRING" id="269621.A0A238FL94"/>
<dbReference type="GO" id="GO:0005096">
    <property type="term" value="F:GTPase activator activity"/>
    <property type="evidence" value="ECO:0007669"/>
    <property type="project" value="UniProtKB-KW"/>
</dbReference>